<dbReference type="GO" id="GO:0016787">
    <property type="term" value="F:hydrolase activity"/>
    <property type="evidence" value="ECO:0007669"/>
    <property type="project" value="UniProtKB-KW"/>
</dbReference>
<dbReference type="InterPro" id="IPR050789">
    <property type="entry name" value="Diverse_Enzym_Activities"/>
</dbReference>
<dbReference type="EMBL" id="VYQF01000002">
    <property type="protein sequence ID" value="KAA9039583.1"/>
    <property type="molecule type" value="Genomic_DNA"/>
</dbReference>
<dbReference type="AlphaFoldDB" id="A0A5J5IIZ2"/>
<dbReference type="PANTHER" id="PTHR43283:SF7">
    <property type="entry name" value="BETA-LACTAMASE-RELATED DOMAIN-CONTAINING PROTEIN"/>
    <property type="match status" value="1"/>
</dbReference>
<accession>A0A5J5IIZ2</accession>
<dbReference type="Proteomes" id="UP000326903">
    <property type="component" value="Unassembled WGS sequence"/>
</dbReference>
<organism evidence="2 3">
    <name type="scientific">Ginsengibacter hankyongi</name>
    <dbReference type="NCBI Taxonomy" id="2607284"/>
    <lineage>
        <taxon>Bacteria</taxon>
        <taxon>Pseudomonadati</taxon>
        <taxon>Bacteroidota</taxon>
        <taxon>Chitinophagia</taxon>
        <taxon>Chitinophagales</taxon>
        <taxon>Chitinophagaceae</taxon>
        <taxon>Ginsengibacter</taxon>
    </lineage>
</organism>
<sequence length="462" mass="52319">MKKIILRLLLLFMLLALAWVIHYAWISFPIISGYNAKQMCTCVFVSGRDPKDIDTSDLGELPLNIASNKVNYQDSSVTSSVWGMATKKAIYRRGCGCTLINDMSEKQLRSQSFKIPAPPSQNTDSIEWPYGDKIADTFPIALNKNKLSAAVDNAFKEPNPKRKQRTRAVIILYDGQLIAEKYAPGFNKDTKMYGWSMAKSFTAALIGTLVQNGKLTIDEPAPVPEWKDPNDPRHAITIKNLLQQTSGLDFKEDYTKASDVTNMLYKKDDMAAYAASHSLAHKPGTSFYYSSGNSNILSRIIRQTVGEKEYPAFPFKELFYRIGMYHTLFEPDASGSYVGSSYINATARDYARFGLLYYNDGVWNGERILPVGWVKQTQTSSQANPYKNYGFQFWLNGFDEKHPSQRAFPDVPVDMYYCDGYGYQFVYIIPSKKLVVVRLGLTFDHSFNENAFLKSIIDCIQQ</sequence>
<name>A0A5J5IIZ2_9BACT</name>
<dbReference type="InterPro" id="IPR001466">
    <property type="entry name" value="Beta-lactam-related"/>
</dbReference>
<keyword evidence="2" id="KW-0378">Hydrolase</keyword>
<dbReference type="PANTHER" id="PTHR43283">
    <property type="entry name" value="BETA-LACTAMASE-RELATED"/>
    <property type="match status" value="1"/>
</dbReference>
<feature type="domain" description="Beta-lactamase-related" evidence="1">
    <location>
        <begin position="154"/>
        <end position="439"/>
    </location>
</feature>
<dbReference type="RefSeq" id="WP_150414994.1">
    <property type="nucleotide sequence ID" value="NZ_VYQF01000002.1"/>
</dbReference>
<protein>
    <submittedName>
        <fullName evidence="2">Serine hydrolase</fullName>
    </submittedName>
</protein>
<comment type="caution">
    <text evidence="2">The sequence shown here is derived from an EMBL/GenBank/DDBJ whole genome shotgun (WGS) entry which is preliminary data.</text>
</comment>
<gene>
    <name evidence="2" type="ORF">FW778_12280</name>
</gene>
<evidence type="ECO:0000313" key="2">
    <source>
        <dbReference type="EMBL" id="KAA9039583.1"/>
    </source>
</evidence>
<keyword evidence="3" id="KW-1185">Reference proteome</keyword>
<proteinExistence type="predicted"/>
<evidence type="ECO:0000313" key="3">
    <source>
        <dbReference type="Proteomes" id="UP000326903"/>
    </source>
</evidence>
<dbReference type="Gene3D" id="3.40.710.10">
    <property type="entry name" value="DD-peptidase/beta-lactamase superfamily"/>
    <property type="match status" value="1"/>
</dbReference>
<dbReference type="SUPFAM" id="SSF56601">
    <property type="entry name" value="beta-lactamase/transpeptidase-like"/>
    <property type="match status" value="1"/>
</dbReference>
<evidence type="ECO:0000259" key="1">
    <source>
        <dbReference type="Pfam" id="PF00144"/>
    </source>
</evidence>
<dbReference type="InterPro" id="IPR012338">
    <property type="entry name" value="Beta-lactam/transpept-like"/>
</dbReference>
<reference evidence="2 3" key="1">
    <citation type="submission" date="2019-09" db="EMBL/GenBank/DDBJ databases">
        <title>Draft genome sequence of Ginsengibacter sp. BR5-29.</title>
        <authorList>
            <person name="Im W.-T."/>
        </authorList>
    </citation>
    <scope>NUCLEOTIDE SEQUENCE [LARGE SCALE GENOMIC DNA]</scope>
    <source>
        <strain evidence="2 3">BR5-29</strain>
    </source>
</reference>
<dbReference type="Pfam" id="PF00144">
    <property type="entry name" value="Beta-lactamase"/>
    <property type="match status" value="1"/>
</dbReference>